<reference evidence="3" key="1">
    <citation type="journal article" date="2018" name="Nat. Microbiol.">
        <title>Leveraging single-cell genomics to expand the fungal tree of life.</title>
        <authorList>
            <person name="Ahrendt S.R."/>
            <person name="Quandt C.A."/>
            <person name="Ciobanu D."/>
            <person name="Clum A."/>
            <person name="Salamov A."/>
            <person name="Andreopoulos B."/>
            <person name="Cheng J.F."/>
            <person name="Woyke T."/>
            <person name="Pelin A."/>
            <person name="Henrissat B."/>
            <person name="Reynolds N.K."/>
            <person name="Benny G.L."/>
            <person name="Smith M.E."/>
            <person name="James T.Y."/>
            <person name="Grigoriev I.V."/>
        </authorList>
    </citation>
    <scope>NUCLEOTIDE SEQUENCE [LARGE SCALE GENOMIC DNA]</scope>
</reference>
<proteinExistence type="predicted"/>
<organism evidence="2 3">
    <name type="scientific">Blyttiomyces helicus</name>
    <dbReference type="NCBI Taxonomy" id="388810"/>
    <lineage>
        <taxon>Eukaryota</taxon>
        <taxon>Fungi</taxon>
        <taxon>Fungi incertae sedis</taxon>
        <taxon>Chytridiomycota</taxon>
        <taxon>Chytridiomycota incertae sedis</taxon>
        <taxon>Chytridiomycetes</taxon>
        <taxon>Chytridiomycetes incertae sedis</taxon>
        <taxon>Blyttiomyces</taxon>
    </lineage>
</organism>
<feature type="region of interest" description="Disordered" evidence="1">
    <location>
        <begin position="177"/>
        <end position="208"/>
    </location>
</feature>
<evidence type="ECO:0000313" key="3">
    <source>
        <dbReference type="Proteomes" id="UP000269721"/>
    </source>
</evidence>
<name>A0A4P9WF94_9FUNG</name>
<feature type="region of interest" description="Disordered" evidence="1">
    <location>
        <begin position="129"/>
        <end position="151"/>
    </location>
</feature>
<accession>A0A4P9WF94</accession>
<dbReference type="Proteomes" id="UP000269721">
    <property type="component" value="Unassembled WGS sequence"/>
</dbReference>
<gene>
    <name evidence="2" type="ORF">BDK51DRAFT_52103</name>
</gene>
<dbReference type="EMBL" id="KZ995522">
    <property type="protein sequence ID" value="RKO90505.1"/>
    <property type="molecule type" value="Genomic_DNA"/>
</dbReference>
<feature type="compositionally biased region" description="Basic and acidic residues" evidence="1">
    <location>
        <begin position="177"/>
        <end position="196"/>
    </location>
</feature>
<dbReference type="AlphaFoldDB" id="A0A4P9WF94"/>
<evidence type="ECO:0000256" key="1">
    <source>
        <dbReference type="SAM" id="MobiDB-lite"/>
    </source>
</evidence>
<evidence type="ECO:0000313" key="2">
    <source>
        <dbReference type="EMBL" id="RKO90505.1"/>
    </source>
</evidence>
<keyword evidence="3" id="KW-1185">Reference proteome</keyword>
<sequence length="262" mass="28575">MATSTLRLGKTFHASALASAGGAMGMAVNVQREPDGAVRAALRCHYGSRLAGLVEWCHVVGYVCGCQSFGNGLWRTPRLTFRTIFLDLQPRNCSQTTLFNLIPMDMPALAATAVKLGVGTVATGYSNKSGATPDFGRYSPPQGGARQVDAEKTQKVIAEYTLWVQRREDRELVDSFEKREREREEREKRKSEEDAARAASNEESQAGAHHRLMELEAVDHGNTMQLLATAAVNQAATANAVCVVRAADEARAQADHSRELQL</sequence>
<protein>
    <submittedName>
        <fullName evidence="2">Uncharacterized protein</fullName>
    </submittedName>
</protein>